<protein>
    <submittedName>
        <fullName evidence="2">Phosphoribulokinase / Uridine kinase family protein</fullName>
    </submittedName>
</protein>
<dbReference type="InterPro" id="IPR006083">
    <property type="entry name" value="PRK/URK"/>
</dbReference>
<dbReference type="SUPFAM" id="SSF55186">
    <property type="entry name" value="ThrRS/AlaRS common domain"/>
    <property type="match status" value="1"/>
</dbReference>
<dbReference type="eggNOG" id="ENOG502S0R4">
    <property type="taxonomic scope" value="Eukaryota"/>
</dbReference>
<proteinExistence type="predicted"/>
<evidence type="ECO:0000313" key="3">
    <source>
        <dbReference type="Proteomes" id="UP000001542"/>
    </source>
</evidence>
<dbReference type="SUPFAM" id="SSF52540">
    <property type="entry name" value="P-loop containing nucleoside triphosphate hydrolases"/>
    <property type="match status" value="1"/>
</dbReference>
<dbReference type="OrthoDB" id="10257085at2759"/>
<dbReference type="EMBL" id="DS113241">
    <property type="protein sequence ID" value="EAY16520.1"/>
    <property type="molecule type" value="Genomic_DNA"/>
</dbReference>
<reference evidence="2" key="1">
    <citation type="submission" date="2006-10" db="EMBL/GenBank/DDBJ databases">
        <authorList>
            <person name="Amadeo P."/>
            <person name="Zhao Q."/>
            <person name="Wortman J."/>
            <person name="Fraser-Liggett C."/>
            <person name="Carlton J."/>
        </authorList>
    </citation>
    <scope>NUCLEOTIDE SEQUENCE</scope>
    <source>
        <strain evidence="2">G3</strain>
    </source>
</reference>
<dbReference type="VEuPathDB" id="TrichDB:TVAGG3_1041580"/>
<dbReference type="PANTHER" id="PTHR10285">
    <property type="entry name" value="URIDINE KINASE"/>
    <property type="match status" value="1"/>
</dbReference>
<dbReference type="Proteomes" id="UP000001542">
    <property type="component" value="Unassembled WGS sequence"/>
</dbReference>
<dbReference type="KEGG" id="tva:4774530"/>
<dbReference type="CDD" id="cd02028">
    <property type="entry name" value="UMPK_like"/>
    <property type="match status" value="1"/>
</dbReference>
<dbReference type="AlphaFoldDB" id="A2DSX1"/>
<dbReference type="VEuPathDB" id="TrichDB:TVAG_348300"/>
<feature type="domain" description="Phosphoribulokinase/uridine kinase" evidence="1">
    <location>
        <begin position="228"/>
        <end position="425"/>
    </location>
</feature>
<dbReference type="InterPro" id="IPR027417">
    <property type="entry name" value="P-loop_NTPase"/>
</dbReference>
<dbReference type="GO" id="GO:0016301">
    <property type="term" value="F:kinase activity"/>
    <property type="evidence" value="ECO:0007669"/>
    <property type="project" value="InterPro"/>
</dbReference>
<reference evidence="2" key="2">
    <citation type="journal article" date="2007" name="Science">
        <title>Draft genome sequence of the sexually transmitted pathogen Trichomonas vaginalis.</title>
        <authorList>
            <person name="Carlton J.M."/>
            <person name="Hirt R.P."/>
            <person name="Silva J.C."/>
            <person name="Delcher A.L."/>
            <person name="Schatz M."/>
            <person name="Zhao Q."/>
            <person name="Wortman J.R."/>
            <person name="Bidwell S.L."/>
            <person name="Alsmark U.C.M."/>
            <person name="Besteiro S."/>
            <person name="Sicheritz-Ponten T."/>
            <person name="Noel C.J."/>
            <person name="Dacks J.B."/>
            <person name="Foster P.G."/>
            <person name="Simillion C."/>
            <person name="Van de Peer Y."/>
            <person name="Miranda-Saavedra D."/>
            <person name="Barton G.J."/>
            <person name="Westrop G.D."/>
            <person name="Mueller S."/>
            <person name="Dessi D."/>
            <person name="Fiori P.L."/>
            <person name="Ren Q."/>
            <person name="Paulsen I."/>
            <person name="Zhang H."/>
            <person name="Bastida-Corcuera F.D."/>
            <person name="Simoes-Barbosa A."/>
            <person name="Brown M.T."/>
            <person name="Hayes R.D."/>
            <person name="Mukherjee M."/>
            <person name="Okumura C.Y."/>
            <person name="Schneider R."/>
            <person name="Smith A.J."/>
            <person name="Vanacova S."/>
            <person name="Villalvazo M."/>
            <person name="Haas B.J."/>
            <person name="Pertea M."/>
            <person name="Feldblyum T.V."/>
            <person name="Utterback T.R."/>
            <person name="Shu C.L."/>
            <person name="Osoegawa K."/>
            <person name="de Jong P.J."/>
            <person name="Hrdy I."/>
            <person name="Horvathova L."/>
            <person name="Zubacova Z."/>
            <person name="Dolezal P."/>
            <person name="Malik S.B."/>
            <person name="Logsdon J.M. Jr."/>
            <person name="Henze K."/>
            <person name="Gupta A."/>
            <person name="Wang C.C."/>
            <person name="Dunne R.L."/>
            <person name="Upcroft J.A."/>
            <person name="Upcroft P."/>
            <person name="White O."/>
            <person name="Salzberg S.L."/>
            <person name="Tang P."/>
            <person name="Chiu C.-H."/>
            <person name="Lee Y.-S."/>
            <person name="Embley T.M."/>
            <person name="Coombs G.H."/>
            <person name="Mottram J.C."/>
            <person name="Tachezy J."/>
            <person name="Fraser-Liggett C.M."/>
            <person name="Johnson P.J."/>
        </authorList>
    </citation>
    <scope>NUCLEOTIDE SEQUENCE [LARGE SCALE GENOMIC DNA]</scope>
    <source>
        <strain evidence="2">G3</strain>
    </source>
</reference>
<organism evidence="2 3">
    <name type="scientific">Trichomonas vaginalis (strain ATCC PRA-98 / G3)</name>
    <dbReference type="NCBI Taxonomy" id="412133"/>
    <lineage>
        <taxon>Eukaryota</taxon>
        <taxon>Metamonada</taxon>
        <taxon>Parabasalia</taxon>
        <taxon>Trichomonadida</taxon>
        <taxon>Trichomonadidae</taxon>
        <taxon>Trichomonas</taxon>
    </lineage>
</organism>
<accession>A2DSX1</accession>
<dbReference type="STRING" id="5722.A2DSX1"/>
<sequence>MSGEIPRAQLISEHATLNFLAWSQYNELFNRQLKVEHSVGDGLWCTDLRGEKITADQAKHLADAIMAVLNGNQSIELIPLPREQLIEHFTALGMDDKVGVLKTWQDDFIPCIKLGESIDYVIEPMSTDKERLKIFEIVPYNDGLIVRFPLLTSPNEIKPFKDPIVTLKMFHEYHEWAKLIGVDYISKLNELIYKRKIDEIKWVAEGLHDNKLAYIADHLCSNFATKKVVTIAGPSSSNKTTFAKRLAIALRVNGYQSLVMEMDDFYKNRDDIPKGPDGMQDFESITALNVPVLTDKIHRLLNGEEVPRRKFIFTSGTGVDVENEKLKLNDNTFLIIEGIHGLNPILLDEIGREKVTPIYVSAMTPINVDCNHRFPTSDLRLIRRMIRDYRYRGYSPRKTLSRWTSVRKGEEINIFPYQMNAELFFNSALVYELPVLSIYGKGLLSEATLPEPGEDPNSPEAEAISNEARRLLGLLNLFYPVSVEVVPHISCIREFVGGSDLKY</sequence>
<dbReference type="Gene3D" id="3.40.50.300">
    <property type="entry name" value="P-loop containing nucleotide triphosphate hydrolases"/>
    <property type="match status" value="1"/>
</dbReference>
<dbReference type="Pfam" id="PF00485">
    <property type="entry name" value="PRK"/>
    <property type="match status" value="1"/>
</dbReference>
<dbReference type="OMA" id="TLAHWPY"/>
<keyword evidence="3" id="KW-1185">Reference proteome</keyword>
<dbReference type="GO" id="GO:0005737">
    <property type="term" value="C:cytoplasm"/>
    <property type="evidence" value="ECO:0000318"/>
    <property type="project" value="GO_Central"/>
</dbReference>
<dbReference type="InterPro" id="IPR018163">
    <property type="entry name" value="Thr/Ala-tRNA-synth_IIc_edit"/>
</dbReference>
<dbReference type="RefSeq" id="XP_001328743.1">
    <property type="nucleotide sequence ID" value="XM_001328708.1"/>
</dbReference>
<dbReference type="InParanoid" id="A2DSX1"/>
<gene>
    <name evidence="2" type="ORF">TVAG_348300</name>
</gene>
<evidence type="ECO:0000259" key="1">
    <source>
        <dbReference type="Pfam" id="PF00485"/>
    </source>
</evidence>
<evidence type="ECO:0000313" key="2">
    <source>
        <dbReference type="EMBL" id="EAY16520.1"/>
    </source>
</evidence>
<name>A2DSX1_TRIV3</name>
<dbReference type="GO" id="GO:0005524">
    <property type="term" value="F:ATP binding"/>
    <property type="evidence" value="ECO:0007669"/>
    <property type="project" value="InterPro"/>
</dbReference>